<dbReference type="Proteomes" id="UP001589698">
    <property type="component" value="Unassembled WGS sequence"/>
</dbReference>
<protein>
    <submittedName>
        <fullName evidence="2">Class I SAM-dependent methyltransferase</fullName>
        <ecNumber evidence="2">2.1.1.222</ecNumber>
        <ecNumber evidence="2">2.1.1.64</ecNumber>
    </submittedName>
</protein>
<dbReference type="EMBL" id="JBHLXH010000001">
    <property type="protein sequence ID" value="MFC0221190.1"/>
    <property type="molecule type" value="Genomic_DNA"/>
</dbReference>
<dbReference type="CDD" id="cd02440">
    <property type="entry name" value="AdoMet_MTases"/>
    <property type="match status" value="1"/>
</dbReference>
<name>A0ABV6DWW3_9ACTN</name>
<organism evidence="2 3">
    <name type="scientific">Nocardioides zeicaulis</name>
    <dbReference type="NCBI Taxonomy" id="1776857"/>
    <lineage>
        <taxon>Bacteria</taxon>
        <taxon>Bacillati</taxon>
        <taxon>Actinomycetota</taxon>
        <taxon>Actinomycetes</taxon>
        <taxon>Propionibacteriales</taxon>
        <taxon>Nocardioidaceae</taxon>
        <taxon>Nocardioides</taxon>
    </lineage>
</organism>
<dbReference type="GO" id="GO:0102208">
    <property type="term" value="F:2-polyprenyl-6-hydroxyphenol methylase activity"/>
    <property type="evidence" value="ECO:0007669"/>
    <property type="project" value="UniProtKB-EC"/>
</dbReference>
<evidence type="ECO:0000259" key="1">
    <source>
        <dbReference type="Pfam" id="PF13649"/>
    </source>
</evidence>
<comment type="caution">
    <text evidence="2">The sequence shown here is derived from an EMBL/GenBank/DDBJ whole genome shotgun (WGS) entry which is preliminary data.</text>
</comment>
<dbReference type="InterPro" id="IPR029063">
    <property type="entry name" value="SAM-dependent_MTases_sf"/>
</dbReference>
<dbReference type="Pfam" id="PF13649">
    <property type="entry name" value="Methyltransf_25"/>
    <property type="match status" value="1"/>
</dbReference>
<keyword evidence="2" id="KW-0489">Methyltransferase</keyword>
<dbReference type="InterPro" id="IPR041698">
    <property type="entry name" value="Methyltransf_25"/>
</dbReference>
<dbReference type="GO" id="GO:0032259">
    <property type="term" value="P:methylation"/>
    <property type="evidence" value="ECO:0007669"/>
    <property type="project" value="UniProtKB-KW"/>
</dbReference>
<dbReference type="Gene3D" id="3.40.50.150">
    <property type="entry name" value="Vaccinia Virus protein VP39"/>
    <property type="match status" value="1"/>
</dbReference>
<feature type="domain" description="Methyltransferase" evidence="1">
    <location>
        <begin position="54"/>
        <end position="144"/>
    </location>
</feature>
<dbReference type="EC" id="2.1.1.64" evidence="2"/>
<keyword evidence="2" id="KW-0808">Transferase</keyword>
<proteinExistence type="predicted"/>
<dbReference type="EC" id="2.1.1.222" evidence="2"/>
<evidence type="ECO:0000313" key="2">
    <source>
        <dbReference type="EMBL" id="MFC0221190.1"/>
    </source>
</evidence>
<dbReference type="GO" id="GO:0061542">
    <property type="term" value="F:3-demethylubiquinol 3-O-methyltransferase activity"/>
    <property type="evidence" value="ECO:0007669"/>
    <property type="project" value="UniProtKB-EC"/>
</dbReference>
<dbReference type="SUPFAM" id="SSF53335">
    <property type="entry name" value="S-adenosyl-L-methionine-dependent methyltransferases"/>
    <property type="match status" value="1"/>
</dbReference>
<dbReference type="PANTHER" id="PTHR43591">
    <property type="entry name" value="METHYLTRANSFERASE"/>
    <property type="match status" value="1"/>
</dbReference>
<keyword evidence="3" id="KW-1185">Reference proteome</keyword>
<gene>
    <name evidence="2" type="ORF">ACFFJG_01750</name>
</gene>
<reference evidence="2 3" key="1">
    <citation type="submission" date="2024-09" db="EMBL/GenBank/DDBJ databases">
        <authorList>
            <person name="Sun Q."/>
            <person name="Mori K."/>
        </authorList>
    </citation>
    <scope>NUCLEOTIDE SEQUENCE [LARGE SCALE GENOMIC DNA]</scope>
    <source>
        <strain evidence="2 3">CCM 8654</strain>
    </source>
</reference>
<sequence length="214" mass="23110">MADEYWLRATRESYDRVSVRYADVVAEGLKGQAFEDRLLDYFANDIQRSGGGPVLDAGCGPGVLTRDLRSRGLDAYGFDVSTSMLKLAAGDDGSARVFGAALTAIPLQSASIAGLFCWYVLHHVPDQDLLGSLTELARVTRPGGLIMIGGHTGEGSYIKTAGYGGTPMRVWFVRRPAKEYADLLSQCGLQMEATVELGAEQPATNAVWFARKPE</sequence>
<dbReference type="RefSeq" id="WP_378516896.1">
    <property type="nucleotide sequence ID" value="NZ_CBCSDI010000052.1"/>
</dbReference>
<evidence type="ECO:0000313" key="3">
    <source>
        <dbReference type="Proteomes" id="UP001589698"/>
    </source>
</evidence>
<accession>A0ABV6DWW3</accession>